<evidence type="ECO:0000259" key="8">
    <source>
        <dbReference type="PROSITE" id="PS50928"/>
    </source>
</evidence>
<name>A0AB73T2X3_9FIRM</name>
<organism evidence="9 10">
    <name type="scientific">Murimonas intestini</name>
    <dbReference type="NCBI Taxonomy" id="1337051"/>
    <lineage>
        <taxon>Bacteria</taxon>
        <taxon>Bacillati</taxon>
        <taxon>Bacillota</taxon>
        <taxon>Clostridia</taxon>
        <taxon>Lachnospirales</taxon>
        <taxon>Lachnospiraceae</taxon>
        <taxon>Murimonas</taxon>
    </lineage>
</organism>
<evidence type="ECO:0000256" key="2">
    <source>
        <dbReference type="ARBA" id="ARBA00022448"/>
    </source>
</evidence>
<dbReference type="Pfam" id="PF00528">
    <property type="entry name" value="BPD_transp_1"/>
    <property type="match status" value="1"/>
</dbReference>
<keyword evidence="6 7" id="KW-0472">Membrane</keyword>
<dbReference type="CDD" id="cd06261">
    <property type="entry name" value="TM_PBP2"/>
    <property type="match status" value="1"/>
</dbReference>
<feature type="transmembrane region" description="Helical" evidence="7">
    <location>
        <begin position="270"/>
        <end position="291"/>
    </location>
</feature>
<dbReference type="InterPro" id="IPR000515">
    <property type="entry name" value="MetI-like"/>
</dbReference>
<feature type="transmembrane region" description="Helical" evidence="7">
    <location>
        <begin position="107"/>
        <end position="128"/>
    </location>
</feature>
<dbReference type="Proteomes" id="UP000245412">
    <property type="component" value="Unassembled WGS sequence"/>
</dbReference>
<dbReference type="AlphaFoldDB" id="A0AB73T2X3"/>
<evidence type="ECO:0000256" key="7">
    <source>
        <dbReference type="RuleBase" id="RU363032"/>
    </source>
</evidence>
<keyword evidence="5 7" id="KW-1133">Transmembrane helix</keyword>
<sequence>MKKKKWFLIRFLAPAVLCMIVIFLYPGLRTLLMSFFKVGFITDDMSSWEFVGLANYTEILSSPLFQRSLINFLKIWLIGGVVILGLAMFYSVILTSGIKGKNFWRSVLYLPHIISSVALVSMWLQYVFNNQYGMLKGLFEFLHWDYMAQFQWTSPEHLFLAMMIAYTYAGVGFYMLILVAGIDGISEDYYEAARIEGAGAWKKFTKITVPLLKDIIKRCIVLYSAAAAGFFVYSTLFSFNTENSTVTPMVYMYEVVFGNSAGSSTTELNVGAGATAGVIIMIIVLAVNTILNKLIRSEDAE</sequence>
<dbReference type="EMBL" id="QGGY01000008">
    <property type="protein sequence ID" value="PWJ74757.1"/>
    <property type="molecule type" value="Genomic_DNA"/>
</dbReference>
<evidence type="ECO:0000313" key="10">
    <source>
        <dbReference type="Proteomes" id="UP000245412"/>
    </source>
</evidence>
<keyword evidence="3" id="KW-1003">Cell membrane</keyword>
<dbReference type="InterPro" id="IPR050809">
    <property type="entry name" value="UgpAE/MalFG_permease"/>
</dbReference>
<dbReference type="RefSeq" id="WP_109627501.1">
    <property type="nucleotide sequence ID" value="NZ_CABJAT010000003.1"/>
</dbReference>
<protein>
    <submittedName>
        <fullName evidence="9">Multiple sugar transport system permease protein</fullName>
    </submittedName>
</protein>
<keyword evidence="2 7" id="KW-0813">Transport</keyword>
<evidence type="ECO:0000256" key="6">
    <source>
        <dbReference type="ARBA" id="ARBA00023136"/>
    </source>
</evidence>
<proteinExistence type="inferred from homology"/>
<accession>A0AB73T2X3</accession>
<dbReference type="Gene3D" id="1.10.3720.10">
    <property type="entry name" value="MetI-like"/>
    <property type="match status" value="1"/>
</dbReference>
<evidence type="ECO:0000256" key="1">
    <source>
        <dbReference type="ARBA" id="ARBA00004651"/>
    </source>
</evidence>
<feature type="transmembrane region" description="Helical" evidence="7">
    <location>
        <begin position="158"/>
        <end position="180"/>
    </location>
</feature>
<comment type="caution">
    <text evidence="9">The sequence shown here is derived from an EMBL/GenBank/DDBJ whole genome shotgun (WGS) entry which is preliminary data.</text>
</comment>
<dbReference type="GO" id="GO:0055085">
    <property type="term" value="P:transmembrane transport"/>
    <property type="evidence" value="ECO:0007669"/>
    <property type="project" value="InterPro"/>
</dbReference>
<evidence type="ECO:0000256" key="5">
    <source>
        <dbReference type="ARBA" id="ARBA00022989"/>
    </source>
</evidence>
<keyword evidence="9" id="KW-0762">Sugar transport</keyword>
<dbReference type="PROSITE" id="PS50928">
    <property type="entry name" value="ABC_TM1"/>
    <property type="match status" value="1"/>
</dbReference>
<feature type="domain" description="ABC transmembrane type-1" evidence="8">
    <location>
        <begin position="69"/>
        <end position="291"/>
    </location>
</feature>
<comment type="subcellular location">
    <subcellularLocation>
        <location evidence="1 7">Cell membrane</location>
        <topology evidence="1 7">Multi-pass membrane protein</topology>
    </subcellularLocation>
</comment>
<dbReference type="SUPFAM" id="SSF161098">
    <property type="entry name" value="MetI-like"/>
    <property type="match status" value="1"/>
</dbReference>
<dbReference type="GO" id="GO:0005886">
    <property type="term" value="C:plasma membrane"/>
    <property type="evidence" value="ECO:0007669"/>
    <property type="project" value="UniProtKB-SubCell"/>
</dbReference>
<gene>
    <name evidence="9" type="ORF">C7383_108187</name>
</gene>
<dbReference type="PANTHER" id="PTHR43227:SF7">
    <property type="entry name" value="ARABINOOLIGOSACCHARIDES TRANSPORT SYSTEM PERMEASE PROTEIN ARAP"/>
    <property type="match status" value="1"/>
</dbReference>
<dbReference type="PANTHER" id="PTHR43227">
    <property type="entry name" value="BLL4140 PROTEIN"/>
    <property type="match status" value="1"/>
</dbReference>
<reference evidence="9 10" key="1">
    <citation type="submission" date="2018-05" db="EMBL/GenBank/DDBJ databases">
        <authorList>
            <person name="Goeker M."/>
            <person name="Huntemann M."/>
            <person name="Clum A."/>
            <person name="Pillay M."/>
            <person name="Palaniappan K."/>
            <person name="Varghese N."/>
            <person name="Mikhailova N."/>
            <person name="Stamatis D."/>
            <person name="Reddy T."/>
            <person name="Daum C."/>
            <person name="Shapiro N."/>
            <person name="Ivanova N."/>
            <person name="Kyrpides N."/>
            <person name="Woyke T."/>
        </authorList>
    </citation>
    <scope>NUCLEOTIDE SEQUENCE [LARGE SCALE GENOMIC DNA]</scope>
    <source>
        <strain evidence="9 10">DSM 26524</strain>
    </source>
</reference>
<evidence type="ECO:0000313" key="9">
    <source>
        <dbReference type="EMBL" id="PWJ74757.1"/>
    </source>
</evidence>
<evidence type="ECO:0000256" key="3">
    <source>
        <dbReference type="ARBA" id="ARBA00022475"/>
    </source>
</evidence>
<evidence type="ECO:0000256" key="4">
    <source>
        <dbReference type="ARBA" id="ARBA00022692"/>
    </source>
</evidence>
<feature type="transmembrane region" description="Helical" evidence="7">
    <location>
        <begin position="7"/>
        <end position="28"/>
    </location>
</feature>
<comment type="similarity">
    <text evidence="7">Belongs to the binding-protein-dependent transport system permease family.</text>
</comment>
<keyword evidence="10" id="KW-1185">Reference proteome</keyword>
<feature type="transmembrane region" description="Helical" evidence="7">
    <location>
        <begin position="75"/>
        <end position="95"/>
    </location>
</feature>
<feature type="transmembrane region" description="Helical" evidence="7">
    <location>
        <begin position="220"/>
        <end position="239"/>
    </location>
</feature>
<keyword evidence="4 7" id="KW-0812">Transmembrane</keyword>
<dbReference type="InterPro" id="IPR035906">
    <property type="entry name" value="MetI-like_sf"/>
</dbReference>